<evidence type="ECO:0000313" key="2">
    <source>
        <dbReference type="Proteomes" id="UP001529369"/>
    </source>
</evidence>
<dbReference type="Proteomes" id="UP001529369">
    <property type="component" value="Unassembled WGS sequence"/>
</dbReference>
<proteinExistence type="predicted"/>
<dbReference type="RefSeq" id="WP_290320547.1">
    <property type="nucleotide sequence ID" value="NZ_JAUFPN010000229.1"/>
</dbReference>
<keyword evidence="2" id="KW-1185">Reference proteome</keyword>
<organism evidence="1 2">
    <name type="scientific">Paeniroseomonas aquatica</name>
    <dbReference type="NCBI Taxonomy" id="373043"/>
    <lineage>
        <taxon>Bacteria</taxon>
        <taxon>Pseudomonadati</taxon>
        <taxon>Pseudomonadota</taxon>
        <taxon>Alphaproteobacteria</taxon>
        <taxon>Acetobacterales</taxon>
        <taxon>Acetobacteraceae</taxon>
        <taxon>Paeniroseomonas</taxon>
    </lineage>
</organism>
<gene>
    <name evidence="1" type="ORF">QWZ14_29000</name>
</gene>
<reference evidence="2" key="1">
    <citation type="journal article" date="2019" name="Int. J. Syst. Evol. Microbiol.">
        <title>The Global Catalogue of Microorganisms (GCM) 10K type strain sequencing project: providing services to taxonomists for standard genome sequencing and annotation.</title>
        <authorList>
            <consortium name="The Broad Institute Genomics Platform"/>
            <consortium name="The Broad Institute Genome Sequencing Center for Infectious Disease"/>
            <person name="Wu L."/>
            <person name="Ma J."/>
        </authorList>
    </citation>
    <scope>NUCLEOTIDE SEQUENCE [LARGE SCALE GENOMIC DNA]</scope>
    <source>
        <strain evidence="2">CECT 7131</strain>
    </source>
</reference>
<dbReference type="EMBL" id="JAUFPN010000229">
    <property type="protein sequence ID" value="MDN3568436.1"/>
    <property type="molecule type" value="Genomic_DNA"/>
</dbReference>
<accession>A0ABT8AFV7</accession>
<sequence>IVGLTHSTTADYRIRFKVQGSWLFAKVWNAASSEPTQWTDCAWDTAITAAGSWGIRTALTSGNTNTLPVSVQFDTDATTHPQAISVTRSVNTVVKAQAAGAPVGLFQPNYLGL</sequence>
<name>A0ABT8AFV7_9PROT</name>
<evidence type="ECO:0000313" key="1">
    <source>
        <dbReference type="EMBL" id="MDN3568436.1"/>
    </source>
</evidence>
<comment type="caution">
    <text evidence="1">The sequence shown here is derived from an EMBL/GenBank/DDBJ whole genome shotgun (WGS) entry which is preliminary data.</text>
</comment>
<protein>
    <submittedName>
        <fullName evidence="1">Uncharacterized protein</fullName>
    </submittedName>
</protein>
<feature type="non-terminal residue" evidence="1">
    <location>
        <position position="1"/>
    </location>
</feature>